<protein>
    <recommendedName>
        <fullName evidence="4">Pilus assembly protein CpaD</fullName>
    </recommendedName>
</protein>
<dbReference type="AlphaFoldDB" id="A0A2W5KFZ4"/>
<evidence type="ECO:0008006" key="4">
    <source>
        <dbReference type="Google" id="ProtNLM"/>
    </source>
</evidence>
<organism evidence="2 3">
    <name type="scientific">Ancylobacter novellus</name>
    <name type="common">Thiobacillus novellus</name>
    <dbReference type="NCBI Taxonomy" id="921"/>
    <lineage>
        <taxon>Bacteria</taxon>
        <taxon>Pseudomonadati</taxon>
        <taxon>Pseudomonadota</taxon>
        <taxon>Alphaproteobacteria</taxon>
        <taxon>Hyphomicrobiales</taxon>
        <taxon>Xanthobacteraceae</taxon>
        <taxon>Ancylobacter</taxon>
    </lineage>
</organism>
<dbReference type="InterPro" id="IPR013361">
    <property type="entry name" value="Pilus_CpaD"/>
</dbReference>
<proteinExistence type="predicted"/>
<gene>
    <name evidence="2" type="ORF">DI565_13275</name>
</gene>
<name>A0A2W5KFZ4_ANCNO</name>
<sequence>MTSHRSSSPRLGLAALLAGAAIALGGCHADRIVADSYPTTPAERHPIVLAEGSERLDLPVGGGPRGLTQRQRDDIRAFASDWRKTGRGPVGMMVPTGGAGDYAAPAVRAALASAGVPGTQIVSRRYAAEGPEEVALVKLGYVKLKADVPHSCGLWPEDMGHGGGDWYGANENREYWNFGCATQKNLAAQVADPEDLARPRAETPVYAARRQDVIDKYRRGEDTSTRYRREDAVVSSVAKE</sequence>
<dbReference type="PROSITE" id="PS51257">
    <property type="entry name" value="PROKAR_LIPOPROTEIN"/>
    <property type="match status" value="1"/>
</dbReference>
<evidence type="ECO:0000313" key="2">
    <source>
        <dbReference type="EMBL" id="PZQ14378.1"/>
    </source>
</evidence>
<evidence type="ECO:0000256" key="1">
    <source>
        <dbReference type="SAM" id="MobiDB-lite"/>
    </source>
</evidence>
<comment type="caution">
    <text evidence="2">The sequence shown here is derived from an EMBL/GenBank/DDBJ whole genome shotgun (WGS) entry which is preliminary data.</text>
</comment>
<dbReference type="InterPro" id="IPR019027">
    <property type="entry name" value="Pilus_biogenesis_CpaD-related"/>
</dbReference>
<dbReference type="EMBL" id="QFPN01000006">
    <property type="protein sequence ID" value="PZQ14378.1"/>
    <property type="molecule type" value="Genomic_DNA"/>
</dbReference>
<dbReference type="Proteomes" id="UP000249577">
    <property type="component" value="Unassembled WGS sequence"/>
</dbReference>
<reference evidence="2 3" key="1">
    <citation type="submission" date="2017-08" db="EMBL/GenBank/DDBJ databases">
        <title>Infants hospitalized years apart are colonized by the same room-sourced microbial strains.</title>
        <authorList>
            <person name="Brooks B."/>
            <person name="Olm M.R."/>
            <person name="Firek B.A."/>
            <person name="Baker R."/>
            <person name="Thomas B.C."/>
            <person name="Morowitz M.J."/>
            <person name="Banfield J.F."/>
        </authorList>
    </citation>
    <scope>NUCLEOTIDE SEQUENCE [LARGE SCALE GENOMIC DNA]</scope>
    <source>
        <strain evidence="2">S2_005_003_R2_43</strain>
    </source>
</reference>
<dbReference type="NCBIfam" id="TIGR02522">
    <property type="entry name" value="pilus_cpaD"/>
    <property type="match status" value="1"/>
</dbReference>
<dbReference type="Pfam" id="PF09476">
    <property type="entry name" value="Pilus_CpaD"/>
    <property type="match status" value="1"/>
</dbReference>
<accession>A0A2W5KFZ4</accession>
<evidence type="ECO:0000313" key="3">
    <source>
        <dbReference type="Proteomes" id="UP000249577"/>
    </source>
</evidence>
<feature type="region of interest" description="Disordered" evidence="1">
    <location>
        <begin position="219"/>
        <end position="240"/>
    </location>
</feature>